<feature type="transmembrane region" description="Helical" evidence="1">
    <location>
        <begin position="345"/>
        <end position="362"/>
    </location>
</feature>
<feature type="transmembrane region" description="Helical" evidence="1">
    <location>
        <begin position="383"/>
        <end position="402"/>
    </location>
</feature>
<protein>
    <recommendedName>
        <fullName evidence="4">Integral membrane protein</fullName>
    </recommendedName>
</protein>
<evidence type="ECO:0000313" key="3">
    <source>
        <dbReference type="Proteomes" id="UP001642502"/>
    </source>
</evidence>
<reference evidence="2 3" key="1">
    <citation type="submission" date="2024-01" db="EMBL/GenBank/DDBJ databases">
        <authorList>
            <person name="Allen C."/>
            <person name="Tagirdzhanova G."/>
        </authorList>
    </citation>
    <scope>NUCLEOTIDE SEQUENCE [LARGE SCALE GENOMIC DNA]</scope>
    <source>
        <strain evidence="2 3">CBS 119000</strain>
    </source>
</reference>
<dbReference type="Proteomes" id="UP001642502">
    <property type="component" value="Unassembled WGS sequence"/>
</dbReference>
<evidence type="ECO:0008006" key="4">
    <source>
        <dbReference type="Google" id="ProtNLM"/>
    </source>
</evidence>
<keyword evidence="3" id="KW-1185">Reference proteome</keyword>
<dbReference type="InterPro" id="IPR026749">
    <property type="entry name" value="Tmem135"/>
</dbReference>
<feature type="transmembrane region" description="Helical" evidence="1">
    <location>
        <begin position="414"/>
        <end position="437"/>
    </location>
</feature>
<dbReference type="PANTHER" id="PTHR12459:SF15">
    <property type="entry name" value="TRANSMEMBRANE PROTEIN 135"/>
    <property type="match status" value="1"/>
</dbReference>
<dbReference type="PANTHER" id="PTHR12459">
    <property type="entry name" value="TRANSMEMBRANE PROTEIN 135-RELATED"/>
    <property type="match status" value="1"/>
</dbReference>
<sequence>MPRSDDPVAAYSAGRPLPLAPALIRQMRTGTEQVTQHSIGRRSGFHGIIPSYLRPLVRAYLLGYASSVAPRIINAVLAYFAACRRQRRGDSPRRAAELSLARLRDSIRHVLRSGLELHRFPTFCAALVGGSTLFTSKQTTAFNGSVATKATNDTTGKANATARNRPNTALAATQDAALTTAAVPCAGRTLDLTLFAVTRALDVVVGELWARRRQRKVAAGSWTGLEALVGRLTDSAIFASSSALVMWAWFYVPSRLPHAYNKWITSAAAVDARLIDALRLCRAGQLQYGKDTGPRARLLQGMAHDYKWPLRWGDPAVTVPFPCTMVHMDCGPSCEYHALVRFLRSWRWSVATYLPLSLLLVLRRPNRNLRGIRQAVLSAMRSSVFLATFITLFFYGVCLARSRIGPLVLGKSVAARQAIDSGLCTAVGCGLCGWSILIEPASRRKDMGLFVAPRALATLFPRRYALDKQWRETLVFAASSAIVFTASQENPKRVRGVLGKILKFVLVP</sequence>
<dbReference type="EMBL" id="CAWUON010000015">
    <property type="protein sequence ID" value="CAK7265915.1"/>
    <property type="molecule type" value="Genomic_DNA"/>
</dbReference>
<proteinExistence type="predicted"/>
<comment type="caution">
    <text evidence="2">The sequence shown here is derived from an EMBL/GenBank/DDBJ whole genome shotgun (WGS) entry which is preliminary data.</text>
</comment>
<accession>A0ABP0DFI1</accession>
<keyword evidence="1" id="KW-1133">Transmembrane helix</keyword>
<evidence type="ECO:0000313" key="2">
    <source>
        <dbReference type="EMBL" id="CAK7265915.1"/>
    </source>
</evidence>
<name>A0ABP0DFI1_9PEZI</name>
<organism evidence="2 3">
    <name type="scientific">Sporothrix epigloea</name>
    <dbReference type="NCBI Taxonomy" id="1892477"/>
    <lineage>
        <taxon>Eukaryota</taxon>
        <taxon>Fungi</taxon>
        <taxon>Dikarya</taxon>
        <taxon>Ascomycota</taxon>
        <taxon>Pezizomycotina</taxon>
        <taxon>Sordariomycetes</taxon>
        <taxon>Sordariomycetidae</taxon>
        <taxon>Ophiostomatales</taxon>
        <taxon>Ophiostomataceae</taxon>
        <taxon>Sporothrix</taxon>
    </lineage>
</organism>
<gene>
    <name evidence="2" type="ORF">SEPCBS119000_001755</name>
</gene>
<keyword evidence="1" id="KW-0472">Membrane</keyword>
<keyword evidence="1" id="KW-0812">Transmembrane</keyword>
<evidence type="ECO:0000256" key="1">
    <source>
        <dbReference type="SAM" id="Phobius"/>
    </source>
</evidence>